<feature type="transmembrane region" description="Helical" evidence="5">
    <location>
        <begin position="100"/>
        <end position="127"/>
    </location>
</feature>
<keyword evidence="2 5" id="KW-0812">Transmembrane</keyword>
<feature type="transmembrane region" description="Helical" evidence="5">
    <location>
        <begin position="323"/>
        <end position="342"/>
    </location>
</feature>
<dbReference type="Gene3D" id="1.20.1250.20">
    <property type="entry name" value="MFS general substrate transporter like domains"/>
    <property type="match status" value="2"/>
</dbReference>
<feature type="transmembrane region" description="Helical" evidence="5">
    <location>
        <begin position="190"/>
        <end position="208"/>
    </location>
</feature>
<feature type="transmembrane region" description="Helical" evidence="5">
    <location>
        <begin position="133"/>
        <end position="151"/>
    </location>
</feature>
<feature type="transmembrane region" description="Helical" evidence="5">
    <location>
        <begin position="426"/>
        <end position="446"/>
    </location>
</feature>
<feature type="domain" description="Major facilitator superfamily (MFS) profile" evidence="6">
    <location>
        <begin position="1"/>
        <end position="450"/>
    </location>
</feature>
<feature type="transmembrane region" description="Helical" evidence="5">
    <location>
        <begin position="252"/>
        <end position="271"/>
    </location>
</feature>
<dbReference type="PROSITE" id="PS50850">
    <property type="entry name" value="MFS"/>
    <property type="match status" value="1"/>
</dbReference>
<dbReference type="GO" id="GO:0012505">
    <property type="term" value="C:endomembrane system"/>
    <property type="evidence" value="ECO:0007669"/>
    <property type="project" value="UniProtKB-SubCell"/>
</dbReference>
<dbReference type="EMBL" id="LNQE01000756">
    <property type="protein sequence ID" value="KUG25160.1"/>
    <property type="molecule type" value="Genomic_DNA"/>
</dbReference>
<dbReference type="SUPFAM" id="SSF103473">
    <property type="entry name" value="MFS general substrate transporter"/>
    <property type="match status" value="1"/>
</dbReference>
<evidence type="ECO:0000256" key="3">
    <source>
        <dbReference type="ARBA" id="ARBA00022989"/>
    </source>
</evidence>
<feature type="transmembrane region" description="Helical" evidence="5">
    <location>
        <begin position="380"/>
        <end position="398"/>
    </location>
</feature>
<comment type="subcellular location">
    <subcellularLocation>
        <location evidence="1">Endomembrane system</location>
        <topology evidence="1">Multi-pass membrane protein</topology>
    </subcellularLocation>
</comment>
<accession>A0A0W8FW76</accession>
<dbReference type="InterPro" id="IPR011701">
    <property type="entry name" value="MFS"/>
</dbReference>
<gene>
    <name evidence="7" type="ORF">ASZ90_005022</name>
</gene>
<dbReference type="GO" id="GO:0061513">
    <property type="term" value="F:glucose 6-phosphate:phosphate antiporter activity"/>
    <property type="evidence" value="ECO:0007669"/>
    <property type="project" value="TreeGrafter"/>
</dbReference>
<dbReference type="GO" id="GO:0005886">
    <property type="term" value="C:plasma membrane"/>
    <property type="evidence" value="ECO:0007669"/>
    <property type="project" value="TreeGrafter"/>
</dbReference>
<evidence type="ECO:0000313" key="7">
    <source>
        <dbReference type="EMBL" id="KUG25160.1"/>
    </source>
</evidence>
<evidence type="ECO:0000259" key="6">
    <source>
        <dbReference type="PROSITE" id="PS50850"/>
    </source>
</evidence>
<keyword evidence="3 5" id="KW-1133">Transmembrane helix</keyword>
<sequence length="450" mass="49044">MKRILNFFATGETVPLIEDKNKINALYKKYRWQVMIAITVGYGLAYPLRLALSAMKKDLIDGEIFSATELGSVGAALLYAYAFGKFFNGILADHANVKRFFTLGVLLSATINIIIVGTTTLWVWIVLWGLNGWFQGFGAPTGAVTLANWFSNKERGRLYGIWSTGHAIGEGLTFIVSATIVSFFGWQAGFWGPGVFGIFVAVGIYYLLQDKPQTLGLPLVAHWKNDDSSKQSDDADDLSSTKQAQMKIFKNPAIWVLGLSSAMMYVTRYAINSWGFLYLQEDKGYTLVEAGGLLALNTFAGLAGCVAYGFISDKLFNAKRPPVTFIFGLIEVIALIIIFFTPDGYHSIITVAFLIYGFTLSGLLAALGGLFAIDIAPRKAAGAVMGFIGIFSYLGAGLQDQISGVLIENGTTIVDGIRHYDFSSAIAFWLGGSVVSMLLALSLWNVKVRE</sequence>
<feature type="transmembrane region" description="Helical" evidence="5">
    <location>
        <begin position="348"/>
        <end position="373"/>
    </location>
</feature>
<keyword evidence="4 5" id="KW-0472">Membrane</keyword>
<evidence type="ECO:0000256" key="4">
    <source>
        <dbReference type="ARBA" id="ARBA00023136"/>
    </source>
</evidence>
<feature type="transmembrane region" description="Helical" evidence="5">
    <location>
        <begin position="70"/>
        <end position="88"/>
    </location>
</feature>
<evidence type="ECO:0000256" key="2">
    <source>
        <dbReference type="ARBA" id="ARBA00022692"/>
    </source>
</evidence>
<feature type="transmembrane region" description="Helical" evidence="5">
    <location>
        <begin position="291"/>
        <end position="311"/>
    </location>
</feature>
<protein>
    <recommendedName>
        <fullName evidence="6">Major facilitator superfamily (MFS) profile domain-containing protein</fullName>
    </recommendedName>
</protein>
<feature type="transmembrane region" description="Helical" evidence="5">
    <location>
        <begin position="158"/>
        <end position="184"/>
    </location>
</feature>
<reference evidence="7" key="1">
    <citation type="journal article" date="2015" name="Proc. Natl. Acad. Sci. U.S.A.">
        <title>Networks of energetic and metabolic interactions define dynamics in microbial communities.</title>
        <authorList>
            <person name="Embree M."/>
            <person name="Liu J.K."/>
            <person name="Al-Bassam M.M."/>
            <person name="Zengler K."/>
        </authorList>
    </citation>
    <scope>NUCLEOTIDE SEQUENCE</scope>
</reference>
<dbReference type="Pfam" id="PF07690">
    <property type="entry name" value="MFS_1"/>
    <property type="match status" value="1"/>
</dbReference>
<dbReference type="InterPro" id="IPR036259">
    <property type="entry name" value="MFS_trans_sf"/>
</dbReference>
<dbReference type="InterPro" id="IPR020846">
    <property type="entry name" value="MFS_dom"/>
</dbReference>
<organism evidence="7">
    <name type="scientific">hydrocarbon metagenome</name>
    <dbReference type="NCBI Taxonomy" id="938273"/>
    <lineage>
        <taxon>unclassified sequences</taxon>
        <taxon>metagenomes</taxon>
        <taxon>ecological metagenomes</taxon>
    </lineage>
</organism>
<dbReference type="GO" id="GO:0035435">
    <property type="term" value="P:phosphate ion transmembrane transport"/>
    <property type="evidence" value="ECO:0007669"/>
    <property type="project" value="TreeGrafter"/>
</dbReference>
<dbReference type="InterPro" id="IPR051337">
    <property type="entry name" value="OPA_Antiporter"/>
</dbReference>
<dbReference type="PANTHER" id="PTHR43826:SF7">
    <property type="entry name" value="PROTEIN UHPC, PUTATIVE-RELATED"/>
    <property type="match status" value="1"/>
</dbReference>
<evidence type="ECO:0000256" key="5">
    <source>
        <dbReference type="SAM" id="Phobius"/>
    </source>
</evidence>
<proteinExistence type="predicted"/>
<dbReference type="InterPro" id="IPR000849">
    <property type="entry name" value="Sugar_P_transporter"/>
</dbReference>
<dbReference type="PANTHER" id="PTHR43826">
    <property type="entry name" value="GLUCOSE-6-PHOSPHATE EXCHANGER SLC37A4"/>
    <property type="match status" value="1"/>
</dbReference>
<name>A0A0W8FW76_9ZZZZ</name>
<comment type="caution">
    <text evidence="7">The sequence shown here is derived from an EMBL/GenBank/DDBJ whole genome shotgun (WGS) entry which is preliminary data.</text>
</comment>
<dbReference type="AlphaFoldDB" id="A0A0W8FW76"/>
<evidence type="ECO:0000256" key="1">
    <source>
        <dbReference type="ARBA" id="ARBA00004127"/>
    </source>
</evidence>
<feature type="transmembrane region" description="Helical" evidence="5">
    <location>
        <begin position="30"/>
        <end position="50"/>
    </location>
</feature>
<dbReference type="PIRSF" id="PIRSF002808">
    <property type="entry name" value="Hexose_phosphate_transp"/>
    <property type="match status" value="1"/>
</dbReference>